<keyword evidence="6" id="KW-0547">Nucleotide-binding</keyword>
<evidence type="ECO:0000256" key="7">
    <source>
        <dbReference type="ARBA" id="ARBA00022840"/>
    </source>
</evidence>
<dbReference type="InterPro" id="IPR039421">
    <property type="entry name" value="Type_1_exporter"/>
</dbReference>
<dbReference type="Proteomes" id="UP000238176">
    <property type="component" value="Unassembled WGS sequence"/>
</dbReference>
<reference evidence="14 15" key="1">
    <citation type="submission" date="2018-03" db="EMBL/GenBank/DDBJ databases">
        <title>Genomic Encyclopedia of Type Strains, Phase III (KMG-III): the genomes of soil and plant-associated and newly described type strains.</title>
        <authorList>
            <person name="Whitman W."/>
        </authorList>
    </citation>
    <scope>NUCLEOTIDE SEQUENCE [LARGE SCALE GENOMIC DNA]</scope>
    <source>
        <strain evidence="14 15">CGMCC 4.7067</strain>
    </source>
</reference>
<evidence type="ECO:0000256" key="8">
    <source>
        <dbReference type="ARBA" id="ARBA00022989"/>
    </source>
</evidence>
<comment type="subcellular location">
    <subcellularLocation>
        <location evidence="1">Cell inner membrane</location>
        <topology evidence="1">Multi-pass membrane protein</topology>
    </subcellularLocation>
</comment>
<dbReference type="SUPFAM" id="SSF52540">
    <property type="entry name" value="P-loop containing nucleoside triphosphate hydrolases"/>
    <property type="match status" value="1"/>
</dbReference>
<accession>A0A2T0URN9</accession>
<dbReference type="SUPFAM" id="SSF90123">
    <property type="entry name" value="ABC transporter transmembrane region"/>
    <property type="match status" value="1"/>
</dbReference>
<evidence type="ECO:0000256" key="5">
    <source>
        <dbReference type="ARBA" id="ARBA00022692"/>
    </source>
</evidence>
<evidence type="ECO:0000256" key="9">
    <source>
        <dbReference type="ARBA" id="ARBA00023136"/>
    </source>
</evidence>
<feature type="domain" description="ABC transmembrane type-1" evidence="13">
    <location>
        <begin position="42"/>
        <end position="311"/>
    </location>
</feature>
<dbReference type="Pfam" id="PF00664">
    <property type="entry name" value="ABC_membrane"/>
    <property type="match status" value="1"/>
</dbReference>
<comment type="similarity">
    <text evidence="10">Belongs to the ABC transporter superfamily. Siderophore-Fe(3+) uptake transporter (SIUT) (TC 3.A.1.21) family.</text>
</comment>
<dbReference type="Gene3D" id="1.20.1560.10">
    <property type="entry name" value="ABC transporter type 1, transmembrane domain"/>
    <property type="match status" value="1"/>
</dbReference>
<evidence type="ECO:0000313" key="15">
    <source>
        <dbReference type="Proteomes" id="UP000238176"/>
    </source>
</evidence>
<dbReference type="OrthoDB" id="9806127at2"/>
<keyword evidence="4" id="KW-0997">Cell inner membrane</keyword>
<evidence type="ECO:0000256" key="10">
    <source>
        <dbReference type="ARBA" id="ARBA00023455"/>
    </source>
</evidence>
<sequence length="583" mass="62614">MDSITLDGKHPIASLARTLKPRRGRLAAAVAVFIVKDSPVWLLPVITGAAVDAVVGGGPVSDLGWLALGAAVLVFQNVFTHVWFTGLYMGVVRSLGADLRNALAARLQLLSIGFHSRSNASIIQSKVVRDVENVELMLSQSGGPFLQAVFVFAGAITMTALSVPQFLPVFALSLPCGFGVWWFTRRRTQERNQEFRKEMEVFSARVGEMAALMPITRAHGLEHIAAERVSRVADEVRHRGLRLDVVNGRFGAASWVTMQLLSVGCLLLAAAVALLGWAPISAGQVVLLGTYFSMLTGSVGSVLNLVPVTARGTESVRSIAEVLQDPDIERNEGRSVDAVEGRVELRGVSVRYPDSGRPALDGVDLVVEPGNTVAFVGPSGSGKSTLMNTVLGLIRPEAGAVLVDGADMEGLDMRSVRRHVSVVPQDSVLFEGSVRDNITYGLGPIEDERVRAALRDANALEFVEALPHGWDTVVGERGARLSGGQRQRLSIARALIRDPRILFLDEATSALDSESERHIQGALETLMRDRTTLVVAHRLSTIRSADVIVVLEHGRIAEQGTHAELLAASGRYAAQWGVQHAAA</sequence>
<keyword evidence="3" id="KW-1003">Cell membrane</keyword>
<evidence type="ECO:0000256" key="2">
    <source>
        <dbReference type="ARBA" id="ARBA00022448"/>
    </source>
</evidence>
<evidence type="ECO:0000256" key="6">
    <source>
        <dbReference type="ARBA" id="ARBA00022741"/>
    </source>
</evidence>
<dbReference type="PROSITE" id="PS50893">
    <property type="entry name" value="ABC_TRANSPORTER_2"/>
    <property type="match status" value="1"/>
</dbReference>
<comment type="caution">
    <text evidence="14">The sequence shown here is derived from an EMBL/GenBank/DDBJ whole genome shotgun (WGS) entry which is preliminary data.</text>
</comment>
<keyword evidence="2" id="KW-0813">Transport</keyword>
<dbReference type="Gene3D" id="3.40.50.300">
    <property type="entry name" value="P-loop containing nucleotide triphosphate hydrolases"/>
    <property type="match status" value="1"/>
</dbReference>
<evidence type="ECO:0000259" key="13">
    <source>
        <dbReference type="PROSITE" id="PS50929"/>
    </source>
</evidence>
<dbReference type="InterPro" id="IPR003439">
    <property type="entry name" value="ABC_transporter-like_ATP-bd"/>
</dbReference>
<keyword evidence="15" id="KW-1185">Reference proteome</keyword>
<dbReference type="SMART" id="SM00382">
    <property type="entry name" value="AAA"/>
    <property type="match status" value="1"/>
</dbReference>
<keyword evidence="8 11" id="KW-1133">Transmembrane helix</keyword>
<dbReference type="GO" id="GO:0034040">
    <property type="term" value="F:ATPase-coupled lipid transmembrane transporter activity"/>
    <property type="evidence" value="ECO:0007669"/>
    <property type="project" value="TreeGrafter"/>
</dbReference>
<dbReference type="InterPro" id="IPR011527">
    <property type="entry name" value="ABC1_TM_dom"/>
</dbReference>
<dbReference type="RefSeq" id="WP_106362802.1">
    <property type="nucleotide sequence ID" value="NZ_PVTJ01000002.1"/>
</dbReference>
<dbReference type="InterPro" id="IPR017871">
    <property type="entry name" value="ABC_transporter-like_CS"/>
</dbReference>
<feature type="transmembrane region" description="Helical" evidence="11">
    <location>
        <begin position="167"/>
        <end position="184"/>
    </location>
</feature>
<dbReference type="GO" id="GO:0005524">
    <property type="term" value="F:ATP binding"/>
    <property type="evidence" value="ECO:0007669"/>
    <property type="project" value="UniProtKB-KW"/>
</dbReference>
<evidence type="ECO:0000313" key="14">
    <source>
        <dbReference type="EMBL" id="PRY60595.1"/>
    </source>
</evidence>
<dbReference type="PANTHER" id="PTHR24221:SF654">
    <property type="entry name" value="ATP-BINDING CASSETTE SUB-FAMILY B MEMBER 6"/>
    <property type="match status" value="1"/>
</dbReference>
<dbReference type="CDD" id="cd07346">
    <property type="entry name" value="ABC_6TM_exporters"/>
    <property type="match status" value="1"/>
</dbReference>
<dbReference type="AlphaFoldDB" id="A0A2T0URN9"/>
<organism evidence="14 15">
    <name type="scientific">Glycomyces artemisiae</name>
    <dbReference type="NCBI Taxonomy" id="1076443"/>
    <lineage>
        <taxon>Bacteria</taxon>
        <taxon>Bacillati</taxon>
        <taxon>Actinomycetota</taxon>
        <taxon>Actinomycetes</taxon>
        <taxon>Glycomycetales</taxon>
        <taxon>Glycomycetaceae</taxon>
        <taxon>Glycomyces</taxon>
    </lineage>
</organism>
<keyword evidence="5 11" id="KW-0812">Transmembrane</keyword>
<feature type="transmembrane region" description="Helical" evidence="11">
    <location>
        <begin position="260"/>
        <end position="280"/>
    </location>
</feature>
<keyword evidence="9 11" id="KW-0472">Membrane</keyword>
<feature type="transmembrane region" description="Helical" evidence="11">
    <location>
        <begin position="26"/>
        <end position="51"/>
    </location>
</feature>
<keyword evidence="7 14" id="KW-0067">ATP-binding</keyword>
<dbReference type="InterPro" id="IPR036640">
    <property type="entry name" value="ABC1_TM_sf"/>
</dbReference>
<evidence type="ECO:0000256" key="4">
    <source>
        <dbReference type="ARBA" id="ARBA00022519"/>
    </source>
</evidence>
<dbReference type="EMBL" id="PVTJ01000002">
    <property type="protein sequence ID" value="PRY60595.1"/>
    <property type="molecule type" value="Genomic_DNA"/>
</dbReference>
<dbReference type="InterPro" id="IPR003593">
    <property type="entry name" value="AAA+_ATPase"/>
</dbReference>
<gene>
    <name evidence="14" type="ORF">B0I28_102200</name>
</gene>
<dbReference type="GO" id="GO:0016887">
    <property type="term" value="F:ATP hydrolysis activity"/>
    <property type="evidence" value="ECO:0007669"/>
    <property type="project" value="InterPro"/>
</dbReference>
<evidence type="ECO:0000256" key="11">
    <source>
        <dbReference type="SAM" id="Phobius"/>
    </source>
</evidence>
<dbReference type="PANTHER" id="PTHR24221">
    <property type="entry name" value="ATP-BINDING CASSETTE SUB-FAMILY B"/>
    <property type="match status" value="1"/>
</dbReference>
<evidence type="ECO:0000256" key="3">
    <source>
        <dbReference type="ARBA" id="ARBA00022475"/>
    </source>
</evidence>
<proteinExistence type="inferred from homology"/>
<protein>
    <submittedName>
        <fullName evidence="14">ATP-binding cassette subfamily B protein</fullName>
    </submittedName>
</protein>
<dbReference type="PROSITE" id="PS50929">
    <property type="entry name" value="ABC_TM1F"/>
    <property type="match status" value="1"/>
</dbReference>
<dbReference type="PROSITE" id="PS00211">
    <property type="entry name" value="ABC_TRANSPORTER_1"/>
    <property type="match status" value="1"/>
</dbReference>
<dbReference type="FunFam" id="3.40.50.300:FF:000221">
    <property type="entry name" value="Multidrug ABC transporter ATP-binding protein"/>
    <property type="match status" value="1"/>
</dbReference>
<feature type="transmembrane region" description="Helical" evidence="11">
    <location>
        <begin position="286"/>
        <end position="308"/>
    </location>
</feature>
<dbReference type="Pfam" id="PF00005">
    <property type="entry name" value="ABC_tran"/>
    <property type="match status" value="1"/>
</dbReference>
<evidence type="ECO:0000256" key="1">
    <source>
        <dbReference type="ARBA" id="ARBA00004429"/>
    </source>
</evidence>
<evidence type="ECO:0000259" key="12">
    <source>
        <dbReference type="PROSITE" id="PS50893"/>
    </source>
</evidence>
<dbReference type="GO" id="GO:0140359">
    <property type="term" value="F:ABC-type transporter activity"/>
    <property type="evidence" value="ECO:0007669"/>
    <property type="project" value="InterPro"/>
</dbReference>
<dbReference type="GO" id="GO:0005886">
    <property type="term" value="C:plasma membrane"/>
    <property type="evidence" value="ECO:0007669"/>
    <property type="project" value="UniProtKB-SubCell"/>
</dbReference>
<feature type="transmembrane region" description="Helical" evidence="11">
    <location>
        <begin position="63"/>
        <end position="84"/>
    </location>
</feature>
<feature type="domain" description="ABC transporter" evidence="12">
    <location>
        <begin position="345"/>
        <end position="578"/>
    </location>
</feature>
<dbReference type="InterPro" id="IPR027417">
    <property type="entry name" value="P-loop_NTPase"/>
</dbReference>
<feature type="transmembrane region" description="Helical" evidence="11">
    <location>
        <begin position="145"/>
        <end position="161"/>
    </location>
</feature>
<name>A0A2T0URN9_9ACTN</name>